<dbReference type="EMBL" id="SNWN01000010">
    <property type="protein sequence ID" value="TDO20551.1"/>
    <property type="molecule type" value="Genomic_DNA"/>
</dbReference>
<evidence type="ECO:0000256" key="2">
    <source>
        <dbReference type="ARBA" id="ARBA00005019"/>
    </source>
</evidence>
<dbReference type="RefSeq" id="WP_094254552.1">
    <property type="nucleotide sequence ID" value="NZ_NNCE01000002.1"/>
</dbReference>
<dbReference type="UniPathway" id="UPA00253">
    <property type="reaction ID" value="UER00332"/>
</dbReference>
<dbReference type="NCBIfam" id="NF005519">
    <property type="entry name" value="PRK07152.1"/>
    <property type="match status" value="1"/>
</dbReference>
<keyword evidence="10" id="KW-0408">Iron</keyword>
<dbReference type="CDD" id="cd02165">
    <property type="entry name" value="NMNAT"/>
    <property type="match status" value="1"/>
</dbReference>
<evidence type="ECO:0000259" key="15">
    <source>
        <dbReference type="SMART" id="SM00471"/>
    </source>
</evidence>
<evidence type="ECO:0000256" key="8">
    <source>
        <dbReference type="ARBA" id="ARBA00022801"/>
    </source>
</evidence>
<dbReference type="SUPFAM" id="SSF52374">
    <property type="entry name" value="Nucleotidylyl transferase"/>
    <property type="match status" value="1"/>
</dbReference>
<dbReference type="Gene3D" id="3.40.50.620">
    <property type="entry name" value="HUPs"/>
    <property type="match status" value="1"/>
</dbReference>
<dbReference type="Pfam" id="PF01467">
    <property type="entry name" value="CTP_transf_like"/>
    <property type="match status" value="1"/>
</dbReference>
<reference evidence="16 17" key="1">
    <citation type="submission" date="2019-03" db="EMBL/GenBank/DDBJ databases">
        <title>Genomic Encyclopedia of Archaeal and Bacterial Type Strains, Phase II (KMG-II): from individual species to whole genera.</title>
        <authorList>
            <person name="Goeker M."/>
        </authorList>
    </citation>
    <scope>NUCLEOTIDE SEQUENCE [LARGE SCALE GENOMIC DNA]</scope>
    <source>
        <strain evidence="16 17">ATCC 700618</strain>
    </source>
</reference>
<dbReference type="Gene3D" id="1.10.3210.10">
    <property type="entry name" value="Hypothetical protein af1432"/>
    <property type="match status" value="1"/>
</dbReference>
<evidence type="ECO:0000256" key="4">
    <source>
        <dbReference type="ARBA" id="ARBA00022679"/>
    </source>
</evidence>
<evidence type="ECO:0000256" key="3">
    <source>
        <dbReference type="ARBA" id="ARBA00022642"/>
    </source>
</evidence>
<keyword evidence="3 14" id="KW-0662">Pyridine nucleotide biosynthesis</keyword>
<evidence type="ECO:0000256" key="14">
    <source>
        <dbReference type="HAMAP-Rule" id="MF_00244"/>
    </source>
</evidence>
<comment type="catalytic activity">
    <reaction evidence="12 14">
        <text>nicotinate beta-D-ribonucleotide + ATP + H(+) = deamido-NAD(+) + diphosphate</text>
        <dbReference type="Rhea" id="RHEA:22860"/>
        <dbReference type="ChEBI" id="CHEBI:15378"/>
        <dbReference type="ChEBI" id="CHEBI:30616"/>
        <dbReference type="ChEBI" id="CHEBI:33019"/>
        <dbReference type="ChEBI" id="CHEBI:57502"/>
        <dbReference type="ChEBI" id="CHEBI:58437"/>
        <dbReference type="EC" id="2.7.7.18"/>
    </reaction>
</comment>
<evidence type="ECO:0000256" key="5">
    <source>
        <dbReference type="ARBA" id="ARBA00022695"/>
    </source>
</evidence>
<dbReference type="InterPro" id="IPR005249">
    <property type="entry name" value="YqeK"/>
</dbReference>
<keyword evidence="8" id="KW-0378">Hydrolase</keyword>
<comment type="catalytic activity">
    <reaction evidence="13">
        <text>P(1),P(4)-bis(5'-adenosyl) tetraphosphate + H2O = 2 ADP + 2 H(+)</text>
        <dbReference type="Rhea" id="RHEA:24252"/>
        <dbReference type="ChEBI" id="CHEBI:15377"/>
        <dbReference type="ChEBI" id="CHEBI:15378"/>
        <dbReference type="ChEBI" id="CHEBI:58141"/>
        <dbReference type="ChEBI" id="CHEBI:456216"/>
        <dbReference type="EC" id="3.6.1.41"/>
    </reaction>
</comment>
<evidence type="ECO:0000313" key="16">
    <source>
        <dbReference type="EMBL" id="TDO20551.1"/>
    </source>
</evidence>
<dbReference type="NCBIfam" id="TIGR00482">
    <property type="entry name" value="nicotinate (nicotinamide) nucleotide adenylyltransferase"/>
    <property type="match status" value="1"/>
</dbReference>
<keyword evidence="7 14" id="KW-0547">Nucleotide-binding</keyword>
<comment type="caution">
    <text evidence="16">The sequence shown here is derived from an EMBL/GenBank/DDBJ whole genome shotgun (WGS) entry which is preliminary data.</text>
</comment>
<dbReference type="SMART" id="SM00471">
    <property type="entry name" value="HDc"/>
    <property type="match status" value="1"/>
</dbReference>
<accession>A0A4R6IFP8</accession>
<evidence type="ECO:0000313" key="17">
    <source>
        <dbReference type="Proteomes" id="UP000295518"/>
    </source>
</evidence>
<evidence type="ECO:0000256" key="11">
    <source>
        <dbReference type="ARBA" id="ARBA00023027"/>
    </source>
</evidence>
<evidence type="ECO:0000256" key="7">
    <source>
        <dbReference type="ARBA" id="ARBA00022741"/>
    </source>
</evidence>
<dbReference type="InterPro" id="IPR014729">
    <property type="entry name" value="Rossmann-like_a/b/a_fold"/>
</dbReference>
<dbReference type="Pfam" id="PF01966">
    <property type="entry name" value="HD"/>
    <property type="match status" value="1"/>
</dbReference>
<dbReference type="PANTHER" id="PTHR39321">
    <property type="entry name" value="NICOTINATE-NUCLEOTIDE ADENYLYLTRANSFERASE-RELATED"/>
    <property type="match status" value="1"/>
</dbReference>
<dbReference type="PANTHER" id="PTHR39321:SF3">
    <property type="entry name" value="PHOSPHOPANTETHEINE ADENYLYLTRANSFERASE"/>
    <property type="match status" value="1"/>
</dbReference>
<protein>
    <recommendedName>
        <fullName evidence="14">Probable nicotinate-nucleotide adenylyltransferase</fullName>
        <ecNumber evidence="14">2.7.7.18</ecNumber>
    </recommendedName>
    <alternativeName>
        <fullName evidence="14">Deamido-NAD(+) diphosphorylase</fullName>
    </alternativeName>
    <alternativeName>
        <fullName evidence="14">Deamido-NAD(+) pyrophosphorylase</fullName>
    </alternativeName>
    <alternativeName>
        <fullName evidence="14">Nicotinate mononucleotide adenylyltransferase</fullName>
        <shortName evidence="14">NaMN adenylyltransferase</shortName>
    </alternativeName>
</protein>
<name>A0A4R6IFP8_9MOLU</name>
<dbReference type="InterPro" id="IPR005248">
    <property type="entry name" value="NadD/NMNAT"/>
</dbReference>
<dbReference type="HAMAP" id="MF_00244">
    <property type="entry name" value="NaMN_adenylyltr"/>
    <property type="match status" value="1"/>
</dbReference>
<dbReference type="NCBIfam" id="TIGR00488">
    <property type="entry name" value="bis(5'-nucleosyl)-tetraphosphatase (symmetrical) YqeK"/>
    <property type="match status" value="1"/>
</dbReference>
<dbReference type="InterPro" id="IPR006674">
    <property type="entry name" value="HD_domain"/>
</dbReference>
<keyword evidence="6" id="KW-0479">Metal-binding</keyword>
<dbReference type="GO" id="GO:0004515">
    <property type="term" value="F:nicotinate-nucleotide adenylyltransferase activity"/>
    <property type="evidence" value="ECO:0007669"/>
    <property type="project" value="UniProtKB-UniRule"/>
</dbReference>
<dbReference type="AlphaFoldDB" id="A0A4R6IFP8"/>
<dbReference type="GO" id="GO:0008803">
    <property type="term" value="F:bis(5'-nucleosyl)-tetraphosphatase (symmetrical) activity"/>
    <property type="evidence" value="ECO:0007669"/>
    <property type="project" value="UniProtKB-EC"/>
</dbReference>
<dbReference type="InterPro" id="IPR004821">
    <property type="entry name" value="Cyt_trans-like"/>
</dbReference>
<evidence type="ECO:0000256" key="12">
    <source>
        <dbReference type="ARBA" id="ARBA00048721"/>
    </source>
</evidence>
<proteinExistence type="inferred from homology"/>
<dbReference type="InterPro" id="IPR003607">
    <property type="entry name" value="HD/PDEase_dom"/>
</dbReference>
<dbReference type="GO" id="GO:0005524">
    <property type="term" value="F:ATP binding"/>
    <property type="evidence" value="ECO:0007669"/>
    <property type="project" value="UniProtKB-KW"/>
</dbReference>
<sequence>MSVKEKVIIFGGTFDPIHFGHLKMAEYAKSEIKPDRFIWLPTGTNPFKKGKKITTSEHRLKMLKMAIDKNDEISEFETNRRTISYTKDSIKYFKSIYPNADIYFLIGSDLLTRLHKWEEIQWISEQVTLLVARRSSRISKVNLKKYNARLLNNEVVEFSSTDVKHGIYDLVPNNVQKYFAKNYLYLEEYLRKCLSVKRSKHSFATAEFAGQLAKDNGLEWNTSYYAGLLHDVAKEWENDVHRELINKYYDIKFENLETHKYHQISGALWYKYIYKGENEKIYKAILNHTTLENTPLSIEDKIVFIADKISEGRKFNGIQKLRNLVKSDLENGFKSLLKINLNFLKEKNVASEKIIAHYERLING</sequence>
<keyword evidence="17" id="KW-1185">Reference proteome</keyword>
<comment type="function">
    <text evidence="1 14">Catalyzes the reversible adenylation of nicotinate mononucleotide (NaMN) to nicotinic acid adenine dinucleotide (NaAD).</text>
</comment>
<keyword evidence="11 14" id="KW-0520">NAD</keyword>
<keyword evidence="4 14" id="KW-0808">Transferase</keyword>
<dbReference type="GO" id="GO:0046872">
    <property type="term" value="F:metal ion binding"/>
    <property type="evidence" value="ECO:0007669"/>
    <property type="project" value="UniProtKB-KW"/>
</dbReference>
<dbReference type="EC" id="2.7.7.18" evidence="14"/>
<organism evidence="16 17">
    <name type="scientific">Mycoplasma testudineum</name>
    <dbReference type="NCBI Taxonomy" id="244584"/>
    <lineage>
        <taxon>Bacteria</taxon>
        <taxon>Bacillati</taxon>
        <taxon>Mycoplasmatota</taxon>
        <taxon>Mollicutes</taxon>
        <taxon>Mycoplasmataceae</taxon>
        <taxon>Mycoplasma</taxon>
    </lineage>
</organism>
<evidence type="ECO:0000256" key="6">
    <source>
        <dbReference type="ARBA" id="ARBA00022723"/>
    </source>
</evidence>
<comment type="similarity">
    <text evidence="14">Belongs to the NadD family.</text>
</comment>
<dbReference type="GO" id="GO:0009435">
    <property type="term" value="P:NAD+ biosynthetic process"/>
    <property type="evidence" value="ECO:0007669"/>
    <property type="project" value="UniProtKB-UniRule"/>
</dbReference>
<dbReference type="NCBIfam" id="TIGR00125">
    <property type="entry name" value="cyt_tran_rel"/>
    <property type="match status" value="1"/>
</dbReference>
<dbReference type="CDD" id="cd00077">
    <property type="entry name" value="HDc"/>
    <property type="match status" value="1"/>
</dbReference>
<dbReference type="Proteomes" id="UP000295518">
    <property type="component" value="Unassembled WGS sequence"/>
</dbReference>
<evidence type="ECO:0000256" key="9">
    <source>
        <dbReference type="ARBA" id="ARBA00022840"/>
    </source>
</evidence>
<keyword evidence="9 14" id="KW-0067">ATP-binding</keyword>
<dbReference type="OrthoDB" id="5295945at2"/>
<keyword evidence="5 14" id="KW-0548">Nucleotidyltransferase</keyword>
<evidence type="ECO:0000256" key="13">
    <source>
        <dbReference type="ARBA" id="ARBA00049417"/>
    </source>
</evidence>
<evidence type="ECO:0000256" key="10">
    <source>
        <dbReference type="ARBA" id="ARBA00023004"/>
    </source>
</evidence>
<evidence type="ECO:0000256" key="1">
    <source>
        <dbReference type="ARBA" id="ARBA00002324"/>
    </source>
</evidence>
<gene>
    <name evidence="14" type="primary">nadD</name>
    <name evidence="16" type="ORF">EI74_0387</name>
</gene>
<feature type="domain" description="HD/PDEase" evidence="15">
    <location>
        <begin position="194"/>
        <end position="321"/>
    </location>
</feature>
<comment type="pathway">
    <text evidence="2 14">Cofactor biosynthesis; NAD(+) biosynthesis; deamido-NAD(+) from nicotinate D-ribonucleotide: step 1/1.</text>
</comment>
<dbReference type="SUPFAM" id="SSF109604">
    <property type="entry name" value="HD-domain/PDEase-like"/>
    <property type="match status" value="1"/>
</dbReference>